<proteinExistence type="predicted"/>
<dbReference type="Proteomes" id="UP000290985">
    <property type="component" value="Chromosome"/>
</dbReference>
<evidence type="ECO:0008006" key="4">
    <source>
        <dbReference type="Google" id="ProtNLM"/>
    </source>
</evidence>
<organism evidence="2 3">
    <name type="scientific">Mycoplasmopsis citelli</name>
    <dbReference type="NCBI Taxonomy" id="171281"/>
    <lineage>
        <taxon>Bacteria</taxon>
        <taxon>Bacillati</taxon>
        <taxon>Mycoplasmatota</taxon>
        <taxon>Mycoplasmoidales</taxon>
        <taxon>Metamycoplasmataceae</taxon>
        <taxon>Mycoplasmopsis</taxon>
    </lineage>
</organism>
<protein>
    <recommendedName>
        <fullName evidence="4">Lipoprotein</fullName>
    </recommendedName>
</protein>
<feature type="chain" id="PRO_5019111080" description="Lipoprotein" evidence="1">
    <location>
        <begin position="23"/>
        <end position="590"/>
    </location>
</feature>
<feature type="signal peptide" evidence="1">
    <location>
        <begin position="1"/>
        <end position="22"/>
    </location>
</feature>
<evidence type="ECO:0000313" key="2">
    <source>
        <dbReference type="EMBL" id="VEU74415.1"/>
    </source>
</evidence>
<keyword evidence="1" id="KW-0732">Signal</keyword>
<accession>A0A449B1K0</accession>
<keyword evidence="3" id="KW-1185">Reference proteome</keyword>
<dbReference type="PROSITE" id="PS51257">
    <property type="entry name" value="PROKAR_LIPOPROTEIN"/>
    <property type="match status" value="1"/>
</dbReference>
<gene>
    <name evidence="2" type="ORF">NCTC10181_00252</name>
</gene>
<reference evidence="2 3" key="1">
    <citation type="submission" date="2019-01" db="EMBL/GenBank/DDBJ databases">
        <authorList>
            <consortium name="Pathogen Informatics"/>
        </authorList>
    </citation>
    <scope>NUCLEOTIDE SEQUENCE [LARGE SCALE GENOMIC DNA]</scope>
    <source>
        <strain evidence="2 3">NCTC10181</strain>
    </source>
</reference>
<name>A0A449B1K0_9BACT</name>
<evidence type="ECO:0000256" key="1">
    <source>
        <dbReference type="SAM" id="SignalP"/>
    </source>
</evidence>
<dbReference type="OrthoDB" id="9993938at2"/>
<dbReference type="EMBL" id="LR215036">
    <property type="protein sequence ID" value="VEU74415.1"/>
    <property type="molecule type" value="Genomic_DNA"/>
</dbReference>
<dbReference type="RefSeq" id="WP_129725247.1">
    <property type="nucleotide sequence ID" value="NZ_LR215036.1"/>
</dbReference>
<dbReference type="AlphaFoldDB" id="A0A449B1K0"/>
<evidence type="ECO:0000313" key="3">
    <source>
        <dbReference type="Proteomes" id="UP000290985"/>
    </source>
</evidence>
<sequence>MKTKTWLKLGALSVACIPVISASCANSNKNNQPKPEETQKIKSFDLIPLVTEKTSFKDALGALKDSLLSFLPLSFKFTDKTTKEEKDSFENFQKQFSLEVEQEYNKIISVIDQINDKNFYQLNDLLSSTANDLISRKYNIILQLTKNISQNGQLAKNDYVKNFNVISKNYINTLILWEKTQIQLIKKQVFPLIDKALMSNKLTEQQKNDLNASKPILDEIIKDNQKVKEYFLKNWTGENPKDIPPVTDKEYKDLKQLAFDKSSEFFNKFSTLVSKTFVDNAQPIKKSFILPRFTWSDFFNPKTEYQKFDLNTLKPDQENQNLSIFGNFADSLRSFISEVSKKENFVGDNSYLNDLKPDYSAKFTLSDSKNAYKDQKPLYAWIYKKENGKYPTNKFTEDELKAYNHKLSDVLNNYDGDYLVKITLPESYLQFLGIVNSWTYPTLEQSFIEKNPNAQNIIAFKTLTQYQFIPEVSKGGELNLRFQFVNKDFKPFEEGLAYFGFNDVKPIWGYLVSHKGVSPKNVNYDFYISLTKEQYNKTFGSVANLDKLNSSEKPVITKTPVDPKEPKGLQNLDFKYGNDLIGSVKVNIIV</sequence>
<dbReference type="KEGG" id="mcit:NCTC10181_00252"/>